<dbReference type="Pfam" id="PF02518">
    <property type="entry name" value="HATPase_c"/>
    <property type="match status" value="1"/>
</dbReference>
<feature type="compositionally biased region" description="Basic and acidic residues" evidence="10">
    <location>
        <begin position="7"/>
        <end position="21"/>
    </location>
</feature>
<protein>
    <recommendedName>
        <fullName evidence="3">histidine kinase</fullName>
        <ecNumber evidence="3">2.7.13.3</ecNumber>
    </recommendedName>
</protein>
<dbReference type="InterPro" id="IPR001789">
    <property type="entry name" value="Sig_transdc_resp-reg_receiver"/>
</dbReference>
<proteinExistence type="predicted"/>
<dbReference type="EC" id="2.7.13.3" evidence="3"/>
<keyword evidence="11" id="KW-0472">Membrane</keyword>
<dbReference type="Pfam" id="PF13185">
    <property type="entry name" value="GAF_2"/>
    <property type="match status" value="1"/>
</dbReference>
<evidence type="ECO:0000259" key="12">
    <source>
        <dbReference type="PROSITE" id="PS50109"/>
    </source>
</evidence>
<evidence type="ECO:0000256" key="6">
    <source>
        <dbReference type="ARBA" id="ARBA00022777"/>
    </source>
</evidence>
<dbReference type="InterPro" id="IPR011006">
    <property type="entry name" value="CheY-like_superfamily"/>
</dbReference>
<dbReference type="Gene3D" id="3.30.450.40">
    <property type="match status" value="1"/>
</dbReference>
<dbReference type="Proteomes" id="UP000218542">
    <property type="component" value="Unassembled WGS sequence"/>
</dbReference>
<evidence type="ECO:0000256" key="5">
    <source>
        <dbReference type="ARBA" id="ARBA00022679"/>
    </source>
</evidence>
<dbReference type="FunFam" id="3.30.565.10:FF:000010">
    <property type="entry name" value="Sensor histidine kinase RcsC"/>
    <property type="match status" value="1"/>
</dbReference>
<dbReference type="PRINTS" id="PR00344">
    <property type="entry name" value="BCTRLSENSOR"/>
</dbReference>
<dbReference type="Gene3D" id="3.40.50.2300">
    <property type="match status" value="3"/>
</dbReference>
<dbReference type="EMBL" id="BAOS01000014">
    <property type="protein sequence ID" value="GAX60784.1"/>
    <property type="molecule type" value="Genomic_DNA"/>
</dbReference>
<dbReference type="SMART" id="SM00065">
    <property type="entry name" value="GAF"/>
    <property type="match status" value="1"/>
</dbReference>
<accession>A0A286TY41</accession>
<keyword evidence="11" id="KW-0812">Transmembrane</keyword>
<evidence type="ECO:0000313" key="15">
    <source>
        <dbReference type="EMBL" id="GAX60784.1"/>
    </source>
</evidence>
<comment type="caution">
    <text evidence="15">The sequence shown here is derived from an EMBL/GenBank/DDBJ whole genome shotgun (WGS) entry which is preliminary data.</text>
</comment>
<dbReference type="SMART" id="SM00387">
    <property type="entry name" value="HATPase_c"/>
    <property type="match status" value="1"/>
</dbReference>
<comment type="catalytic activity">
    <reaction evidence="1">
        <text>ATP + protein L-histidine = ADP + protein N-phospho-L-histidine.</text>
        <dbReference type="EC" id="2.7.13.3"/>
    </reaction>
</comment>
<evidence type="ECO:0000256" key="11">
    <source>
        <dbReference type="SAM" id="Phobius"/>
    </source>
</evidence>
<dbReference type="Pfam" id="PF00512">
    <property type="entry name" value="HisKA"/>
    <property type="match status" value="1"/>
</dbReference>
<sequence>MLQGRIMKNDTLHNRQKESKRSSGPGLIKQLIVLALIPALIVGGFMAILLFGEFDAKKKAEQIKSITDYMVVANQVVHQLQRECGISAGYIASNGSNMKEAMKKQRRLTDKYYTVMDKDTKSLNMAKLGYKFARRANISSRKLLELPSIREKISSLTIENNESNAHYSEIIDDIIATFQEASVIIKDSKLSFPFTACINLIMAKEMASSERAILTGFATVDKPVTEAEIHTWMQAYKGQNALLAVFKYQITEEQQNEFHTKMSESNITAVKNMRKQISKNLSNGNFGLKPESVITATTGRIDDLKQVEDAQLQELLKKATVLSSEKIISVIIYSGLTGGSAIAMFVLCFLIARSITKPITTLSKAAKSVAAGELNHNIEIKSGREIEELADSFNDMISNLRLTMKKNDTHNWLKTGQMELNVKMRGEQDTETLGNNIIGFLTEYLNAQIGILYMSDKDNRLKLIGSYAYSQRNSISNEFMPGEGLVGQAAIEKKHILLTNCPDDSININSGIVAATPKHILIFPLIFNNKVRGVVEIGSLHQFHDISITLLEQVAEGIAIALNTVTSRNRTEILLKQTQQQSEELLAREEALHQSNEELEKNTIALKESEVRLQNQQEELRQINEELEEQKEYVEKKNKDLQDARKTIEERARELEQSSKYKSEFLANMSHELRTPLNSILLLSRLLAENKDGSLSEDHVESVLSIYSSGNDLLGLINDVLDLSKVEAGKMDLQIEDMYLQDFCNNIKRNFQHTAKEKGISLNIEITDGLPEYIRTDELRVEQVVKNFLSNAFKFTSEGSVSLQISRTNELQKSKSDQIKSISFSVIDTGIGIPEDKQKVIFEAFKQADGTTSRKYGGTGLGLSISKELAHLLNGKIQMKSTCGKGSTFTLYLPETFDPETKIIKKDPVSSSVNIEPETYISNRREMQANRKEIEENIKDDRKTISEEDKSVLIIEDDPAFLKILRDLTREHGFKCLVAGDGKTGLQFVDYYKPSGIILDVNLPGINGWTVMARLKDNPETRHIPVHFISASDNKFDAIKMGAIDYVTKPVSPEVINQVFAKFNKIISKPVKDLLVVEDNSEQADMISSIIGSGDVRVTIASTAVEAYNKILSGVFDCMVLDISLPDMPGVELLNKIRTNEELFQLPVIVYTGKELTKKEKKLIDEFAATTITKGAGSHRKLLDETTLFLHRVEANLPETQQKILRRIHDKEAILAGKKILVVDDDMRNVFSIKKVLEDKDIKILIGKNGKEGLTCLNDNPDIHLVLMDIMMPEMNGYTAIKEIRKQERFKNLPVIALTAKAMKGDRAKCIEAGANDYLAKPFDIDRLFSMLRVWLY</sequence>
<dbReference type="InterPro" id="IPR013587">
    <property type="entry name" value="Nitrate/nitrite_sensing"/>
</dbReference>
<dbReference type="InterPro" id="IPR003661">
    <property type="entry name" value="HisK_dim/P_dom"/>
</dbReference>
<dbReference type="Pfam" id="PF00072">
    <property type="entry name" value="Response_reg"/>
    <property type="match status" value="3"/>
</dbReference>
<dbReference type="RefSeq" id="WP_096894182.1">
    <property type="nucleotide sequence ID" value="NZ_BAOS01000014.1"/>
</dbReference>
<feature type="transmembrane region" description="Helical" evidence="11">
    <location>
        <begin position="31"/>
        <end position="52"/>
    </location>
</feature>
<evidence type="ECO:0000256" key="4">
    <source>
        <dbReference type="ARBA" id="ARBA00022553"/>
    </source>
</evidence>
<evidence type="ECO:0000259" key="14">
    <source>
        <dbReference type="PROSITE" id="PS50885"/>
    </source>
</evidence>
<feature type="domain" description="Histidine kinase" evidence="12">
    <location>
        <begin position="668"/>
        <end position="897"/>
    </location>
</feature>
<evidence type="ECO:0000256" key="1">
    <source>
        <dbReference type="ARBA" id="ARBA00000085"/>
    </source>
</evidence>
<dbReference type="SUPFAM" id="SSF47384">
    <property type="entry name" value="Homodimeric domain of signal transducing histidine kinase"/>
    <property type="match status" value="1"/>
</dbReference>
<feature type="region of interest" description="Disordered" evidence="10">
    <location>
        <begin position="1"/>
        <end position="22"/>
    </location>
</feature>
<reference evidence="15 16" key="1">
    <citation type="journal article" date="2017" name="Environ. Microbiol. Rep.">
        <title>Genetic diversity of marine anaerobic ammonium-oxidizing bacteria as revealed by genomic and proteomic analyses of 'Candidatus Scalindua japonica'.</title>
        <authorList>
            <person name="Oshiki M."/>
            <person name="Mizuto K."/>
            <person name="Kimura Z."/>
            <person name="Kindaichi T."/>
            <person name="Satoh H."/>
            <person name="Okabe S."/>
        </authorList>
    </citation>
    <scope>NUCLEOTIDE SEQUENCE [LARGE SCALE GENOMIC DNA]</scope>
    <source>
        <strain evidence="16">husup-a2</strain>
    </source>
</reference>
<evidence type="ECO:0000313" key="16">
    <source>
        <dbReference type="Proteomes" id="UP000218542"/>
    </source>
</evidence>
<dbReference type="InterPro" id="IPR036890">
    <property type="entry name" value="HATPase_C_sf"/>
</dbReference>
<evidence type="ECO:0000256" key="3">
    <source>
        <dbReference type="ARBA" id="ARBA00012438"/>
    </source>
</evidence>
<dbReference type="InterPro" id="IPR003594">
    <property type="entry name" value="HATPase_dom"/>
</dbReference>
<evidence type="ECO:0000256" key="7">
    <source>
        <dbReference type="ARBA" id="ARBA00023012"/>
    </source>
</evidence>
<feature type="modified residue" description="4-aspartylphosphate" evidence="8">
    <location>
        <position position="1122"/>
    </location>
</feature>
<dbReference type="PANTHER" id="PTHR45339">
    <property type="entry name" value="HYBRID SIGNAL TRANSDUCTION HISTIDINE KINASE J"/>
    <property type="match status" value="1"/>
</dbReference>
<organism evidence="15 16">
    <name type="scientific">Candidatus Scalindua japonica</name>
    <dbReference type="NCBI Taxonomy" id="1284222"/>
    <lineage>
        <taxon>Bacteria</taxon>
        <taxon>Pseudomonadati</taxon>
        <taxon>Planctomycetota</taxon>
        <taxon>Candidatus Brocadiia</taxon>
        <taxon>Candidatus Brocadiales</taxon>
        <taxon>Candidatus Scalinduaceae</taxon>
        <taxon>Candidatus Scalindua</taxon>
    </lineage>
</organism>
<dbReference type="CDD" id="cd17546">
    <property type="entry name" value="REC_hyHK_CKI1_RcsC-like"/>
    <property type="match status" value="1"/>
</dbReference>
<dbReference type="InterPro" id="IPR005467">
    <property type="entry name" value="His_kinase_dom"/>
</dbReference>
<feature type="domain" description="Response regulatory" evidence="13">
    <location>
        <begin position="1219"/>
        <end position="1336"/>
    </location>
</feature>
<evidence type="ECO:0000256" key="10">
    <source>
        <dbReference type="SAM" id="MobiDB-lite"/>
    </source>
</evidence>
<feature type="domain" description="Response regulatory" evidence="13">
    <location>
        <begin position="1073"/>
        <end position="1189"/>
    </location>
</feature>
<dbReference type="CDD" id="cd16922">
    <property type="entry name" value="HATPase_EvgS-ArcB-TorS-like"/>
    <property type="match status" value="1"/>
</dbReference>
<dbReference type="PROSITE" id="PS50110">
    <property type="entry name" value="RESPONSE_REGULATORY"/>
    <property type="match status" value="3"/>
</dbReference>
<evidence type="ECO:0000259" key="13">
    <source>
        <dbReference type="PROSITE" id="PS50110"/>
    </source>
</evidence>
<dbReference type="Gene3D" id="1.10.287.130">
    <property type="match status" value="1"/>
</dbReference>
<feature type="coiled-coil region" evidence="9">
    <location>
        <begin position="568"/>
        <end position="658"/>
    </location>
</feature>
<dbReference type="SUPFAM" id="SSF55781">
    <property type="entry name" value="GAF domain-like"/>
    <property type="match status" value="1"/>
</dbReference>
<dbReference type="InterPro" id="IPR036097">
    <property type="entry name" value="HisK_dim/P_sf"/>
</dbReference>
<evidence type="ECO:0000256" key="8">
    <source>
        <dbReference type="PROSITE-ProRule" id="PRU00169"/>
    </source>
</evidence>
<dbReference type="SMART" id="SM00304">
    <property type="entry name" value="HAMP"/>
    <property type="match status" value="1"/>
</dbReference>
<dbReference type="GO" id="GO:0000155">
    <property type="term" value="F:phosphorelay sensor kinase activity"/>
    <property type="evidence" value="ECO:0007669"/>
    <property type="project" value="InterPro"/>
</dbReference>
<keyword evidence="5" id="KW-0808">Transferase</keyword>
<gene>
    <name evidence="15" type="ORF">SCALIN_C14_0049</name>
</gene>
<dbReference type="InterPro" id="IPR003018">
    <property type="entry name" value="GAF"/>
</dbReference>
<feature type="domain" description="Response regulatory" evidence="13">
    <location>
        <begin position="951"/>
        <end position="1064"/>
    </location>
</feature>
<evidence type="ECO:0000256" key="9">
    <source>
        <dbReference type="SAM" id="Coils"/>
    </source>
</evidence>
<dbReference type="SUPFAM" id="SSF158472">
    <property type="entry name" value="HAMP domain-like"/>
    <property type="match status" value="1"/>
</dbReference>
<feature type="transmembrane region" description="Helical" evidence="11">
    <location>
        <begin position="327"/>
        <end position="352"/>
    </location>
</feature>
<dbReference type="Pfam" id="PF08376">
    <property type="entry name" value="NIT"/>
    <property type="match status" value="1"/>
</dbReference>
<dbReference type="InterPro" id="IPR004358">
    <property type="entry name" value="Sig_transdc_His_kin-like_C"/>
</dbReference>
<dbReference type="InterPro" id="IPR029016">
    <property type="entry name" value="GAF-like_dom_sf"/>
</dbReference>
<dbReference type="CDD" id="cd06225">
    <property type="entry name" value="HAMP"/>
    <property type="match status" value="1"/>
</dbReference>
<dbReference type="CDD" id="cd00082">
    <property type="entry name" value="HisKA"/>
    <property type="match status" value="1"/>
</dbReference>
<dbReference type="PANTHER" id="PTHR45339:SF1">
    <property type="entry name" value="HYBRID SIGNAL TRANSDUCTION HISTIDINE KINASE J"/>
    <property type="match status" value="1"/>
</dbReference>
<feature type="modified residue" description="4-aspartylphosphate" evidence="8">
    <location>
        <position position="1269"/>
    </location>
</feature>
<dbReference type="CDD" id="cd00156">
    <property type="entry name" value="REC"/>
    <property type="match status" value="1"/>
</dbReference>
<evidence type="ECO:0000256" key="2">
    <source>
        <dbReference type="ARBA" id="ARBA00004370"/>
    </source>
</evidence>
<dbReference type="Gene3D" id="3.30.565.10">
    <property type="entry name" value="Histidine kinase-like ATPase, C-terminal domain"/>
    <property type="match status" value="1"/>
</dbReference>
<dbReference type="SUPFAM" id="SSF55874">
    <property type="entry name" value="ATPase domain of HSP90 chaperone/DNA topoisomerase II/histidine kinase"/>
    <property type="match status" value="1"/>
</dbReference>
<dbReference type="SMART" id="SM00448">
    <property type="entry name" value="REC"/>
    <property type="match status" value="3"/>
</dbReference>
<dbReference type="PROSITE" id="PS50885">
    <property type="entry name" value="HAMP"/>
    <property type="match status" value="1"/>
</dbReference>
<keyword evidence="9" id="KW-0175">Coiled coil</keyword>
<keyword evidence="6 15" id="KW-0418">Kinase</keyword>
<keyword evidence="16" id="KW-1185">Reference proteome</keyword>
<dbReference type="InterPro" id="IPR003660">
    <property type="entry name" value="HAMP_dom"/>
</dbReference>
<dbReference type="SMART" id="SM00388">
    <property type="entry name" value="HisKA"/>
    <property type="match status" value="1"/>
</dbReference>
<dbReference type="SUPFAM" id="SSF52172">
    <property type="entry name" value="CheY-like"/>
    <property type="match status" value="3"/>
</dbReference>
<feature type="domain" description="HAMP" evidence="14">
    <location>
        <begin position="353"/>
        <end position="405"/>
    </location>
</feature>
<dbReference type="OrthoDB" id="9762493at2"/>
<dbReference type="GO" id="GO:0016020">
    <property type="term" value="C:membrane"/>
    <property type="evidence" value="ECO:0007669"/>
    <property type="project" value="UniProtKB-SubCell"/>
</dbReference>
<keyword evidence="4 8" id="KW-0597">Phosphoprotein</keyword>
<keyword evidence="11" id="KW-1133">Transmembrane helix</keyword>
<name>A0A286TY41_9BACT</name>
<comment type="subcellular location">
    <subcellularLocation>
        <location evidence="2">Membrane</location>
    </subcellularLocation>
</comment>
<keyword evidence="7" id="KW-0902">Two-component regulatory system</keyword>
<feature type="modified residue" description="4-aspartylphosphate" evidence="8">
    <location>
        <position position="1000"/>
    </location>
</feature>
<dbReference type="PROSITE" id="PS50109">
    <property type="entry name" value="HIS_KIN"/>
    <property type="match status" value="1"/>
</dbReference>
<dbReference type="Pfam" id="PF00672">
    <property type="entry name" value="HAMP"/>
    <property type="match status" value="1"/>
</dbReference>
<dbReference type="Gene3D" id="6.10.340.10">
    <property type="match status" value="1"/>
</dbReference>